<evidence type="ECO:0000256" key="1">
    <source>
        <dbReference type="SAM" id="MobiDB-lite"/>
    </source>
</evidence>
<dbReference type="OrthoDB" id="774557at2759"/>
<dbReference type="AlphaFoldDB" id="A0A0C9YMH7"/>
<feature type="compositionally biased region" description="Polar residues" evidence="1">
    <location>
        <begin position="216"/>
        <end position="233"/>
    </location>
</feature>
<keyword evidence="3" id="KW-1185">Reference proteome</keyword>
<dbReference type="Pfam" id="PF01803">
    <property type="entry name" value="LIM_bind"/>
    <property type="match status" value="1"/>
</dbReference>
<dbReference type="EMBL" id="KN833906">
    <property type="protein sequence ID" value="KIK15114.1"/>
    <property type="molecule type" value="Genomic_DNA"/>
</dbReference>
<name>A0A0C9YMH7_9AGAM</name>
<protein>
    <submittedName>
        <fullName evidence="2">Uncharacterized protein</fullName>
    </submittedName>
</protein>
<evidence type="ECO:0000313" key="2">
    <source>
        <dbReference type="EMBL" id="KIK15114.1"/>
    </source>
</evidence>
<evidence type="ECO:0000313" key="3">
    <source>
        <dbReference type="Proteomes" id="UP000054018"/>
    </source>
</evidence>
<sequence>MATANSRRAPNSGVSTTLESTVSWPFTISSTTLSSGLGQGCTRLLQFGSWLSSESQEIIRRKHRLRFWDNLVKEYFTPSAVMKITLWKDNQRVEAKTLEFGDSMLPIFFLVTARSGVKSMTLALGGARERLVDQAYTVVECGTALWTYNYTNGYIVTLRGPLIVHMLSCPVPGSSSTPPQRLQYSLKIGHFQFDANTHEKFIFLNAITGSRIIASPTTPKARNDHMPSSNSVPDSHRTKGDGKWEEHRVFINNASMPGAPVNSFGISNVTMLCMESAQGVSQMPGLVAFSKEMNEAPMGSYARFCL</sequence>
<reference evidence="3" key="2">
    <citation type="submission" date="2015-01" db="EMBL/GenBank/DDBJ databases">
        <title>Evolutionary Origins and Diversification of the Mycorrhizal Mutualists.</title>
        <authorList>
            <consortium name="DOE Joint Genome Institute"/>
            <consortium name="Mycorrhizal Genomics Consortium"/>
            <person name="Kohler A."/>
            <person name="Kuo A."/>
            <person name="Nagy L.G."/>
            <person name="Floudas D."/>
            <person name="Copeland A."/>
            <person name="Barry K.W."/>
            <person name="Cichocki N."/>
            <person name="Veneault-Fourrey C."/>
            <person name="LaButti K."/>
            <person name="Lindquist E.A."/>
            <person name="Lipzen A."/>
            <person name="Lundell T."/>
            <person name="Morin E."/>
            <person name="Murat C."/>
            <person name="Riley R."/>
            <person name="Ohm R."/>
            <person name="Sun H."/>
            <person name="Tunlid A."/>
            <person name="Henrissat B."/>
            <person name="Grigoriev I.V."/>
            <person name="Hibbett D.S."/>
            <person name="Martin F."/>
        </authorList>
    </citation>
    <scope>NUCLEOTIDE SEQUENCE [LARGE SCALE GENOMIC DNA]</scope>
    <source>
        <strain evidence="3">441</strain>
    </source>
</reference>
<accession>A0A0C9YMH7</accession>
<dbReference type="InterPro" id="IPR029005">
    <property type="entry name" value="LIM-bd/SEUSS"/>
</dbReference>
<dbReference type="HOGENOM" id="CLU_084655_0_0_1"/>
<dbReference type="STRING" id="765257.A0A0C9YMH7"/>
<dbReference type="PANTHER" id="PTHR10378">
    <property type="entry name" value="LIM DOMAIN-BINDING PROTEIN"/>
    <property type="match status" value="1"/>
</dbReference>
<organism evidence="2 3">
    <name type="scientific">Pisolithus microcarpus 441</name>
    <dbReference type="NCBI Taxonomy" id="765257"/>
    <lineage>
        <taxon>Eukaryota</taxon>
        <taxon>Fungi</taxon>
        <taxon>Dikarya</taxon>
        <taxon>Basidiomycota</taxon>
        <taxon>Agaricomycotina</taxon>
        <taxon>Agaricomycetes</taxon>
        <taxon>Agaricomycetidae</taxon>
        <taxon>Boletales</taxon>
        <taxon>Sclerodermatineae</taxon>
        <taxon>Pisolithaceae</taxon>
        <taxon>Pisolithus</taxon>
    </lineage>
</organism>
<dbReference type="Proteomes" id="UP000054018">
    <property type="component" value="Unassembled WGS sequence"/>
</dbReference>
<reference evidence="2 3" key="1">
    <citation type="submission" date="2014-04" db="EMBL/GenBank/DDBJ databases">
        <authorList>
            <consortium name="DOE Joint Genome Institute"/>
            <person name="Kuo A."/>
            <person name="Kohler A."/>
            <person name="Costa M.D."/>
            <person name="Nagy L.G."/>
            <person name="Floudas D."/>
            <person name="Copeland A."/>
            <person name="Barry K.W."/>
            <person name="Cichocki N."/>
            <person name="Veneault-Fourrey C."/>
            <person name="LaButti K."/>
            <person name="Lindquist E.A."/>
            <person name="Lipzen A."/>
            <person name="Lundell T."/>
            <person name="Morin E."/>
            <person name="Murat C."/>
            <person name="Sun H."/>
            <person name="Tunlid A."/>
            <person name="Henrissat B."/>
            <person name="Grigoriev I.V."/>
            <person name="Hibbett D.S."/>
            <person name="Martin F."/>
            <person name="Nordberg H.P."/>
            <person name="Cantor M.N."/>
            <person name="Hua S.X."/>
        </authorList>
    </citation>
    <scope>NUCLEOTIDE SEQUENCE [LARGE SCALE GENOMIC DNA]</scope>
    <source>
        <strain evidence="2 3">441</strain>
    </source>
</reference>
<proteinExistence type="predicted"/>
<gene>
    <name evidence="2" type="ORF">PISMIDRAFT_335888</name>
</gene>
<feature type="region of interest" description="Disordered" evidence="1">
    <location>
        <begin position="216"/>
        <end position="241"/>
    </location>
</feature>